<sequence length="430" mass="44857">MSTGDAQRGGAGASTLPDAVDVVVVGAGLAGLRAAQTVARAGRSVVVCEAGDGVGGRVRTDLVDGFLVDRGFQILNTSYPALRAAVDLDALDLRRFTPGAAVRDGDGRLHRLADPRRVPTWAPRTALDRLLGPGDKARIGALTLRSLVVPPARQARAPERSTADELARWGLGGTPTETFLRPFLAGVLGDRDLETSSRVFSLFWRSFARGDLTLPSRGIGAVPAQLAARLPAGTVVVDTPVERVAPGRVETARGAVRAGAVIVATEGTSASALLAGRVPPPRTFALTTTYHVTAEPPTRRPLLHLDGAGGPVVNTMVLTAAAPSYSPDHRHLVASTVLGAEPLPGSELRAELTRIWGTPVGAWDELATVRVPHALPAAVPPTPEGLRRPVDVGDGLFVAGDHRDTPSTQGALVSGRRTAQEALRFLARDA</sequence>
<evidence type="ECO:0000259" key="1">
    <source>
        <dbReference type="Pfam" id="PF01593"/>
    </source>
</evidence>
<reference evidence="2 3" key="1">
    <citation type="submission" date="2024-03" db="EMBL/GenBank/DDBJ databases">
        <title>Actinomycetospora sp. OC33-EN07, a novel actinomycete isolated from wild orchid (Aerides multiflora).</title>
        <authorList>
            <person name="Suriyachadkun C."/>
        </authorList>
    </citation>
    <scope>NUCLEOTIDE SEQUENCE [LARGE SCALE GENOMIC DNA]</scope>
    <source>
        <strain evidence="2 3">OC33-EN07</strain>
    </source>
</reference>
<proteinExistence type="predicted"/>
<name>A0ABU8M3H4_9PSEU</name>
<protein>
    <submittedName>
        <fullName evidence="2">NAD(P)/FAD-dependent oxidoreductase</fullName>
        <ecNumber evidence="2">1.-.-.-</ecNumber>
    </submittedName>
</protein>
<dbReference type="EC" id="1.-.-.-" evidence="2"/>
<dbReference type="Pfam" id="PF01593">
    <property type="entry name" value="Amino_oxidase"/>
    <property type="match status" value="1"/>
</dbReference>
<keyword evidence="2" id="KW-0560">Oxidoreductase</keyword>
<dbReference type="EMBL" id="JBBEGM010000004">
    <property type="protein sequence ID" value="MEJ2861905.1"/>
    <property type="molecule type" value="Genomic_DNA"/>
</dbReference>
<comment type="caution">
    <text evidence="2">The sequence shown here is derived from an EMBL/GenBank/DDBJ whole genome shotgun (WGS) entry which is preliminary data.</text>
</comment>
<dbReference type="InterPro" id="IPR036188">
    <property type="entry name" value="FAD/NAD-bd_sf"/>
</dbReference>
<dbReference type="GO" id="GO:0016491">
    <property type="term" value="F:oxidoreductase activity"/>
    <property type="evidence" value="ECO:0007669"/>
    <property type="project" value="UniProtKB-KW"/>
</dbReference>
<dbReference type="RefSeq" id="WP_337703074.1">
    <property type="nucleotide sequence ID" value="NZ_JBBEGM010000004.1"/>
</dbReference>
<dbReference type="InterPro" id="IPR002937">
    <property type="entry name" value="Amino_oxidase"/>
</dbReference>
<accession>A0ABU8M3H4</accession>
<dbReference type="PANTHER" id="PTHR42841">
    <property type="entry name" value="AMINE OXIDASE"/>
    <property type="match status" value="1"/>
</dbReference>
<dbReference type="SUPFAM" id="SSF51905">
    <property type="entry name" value="FAD/NAD(P)-binding domain"/>
    <property type="match status" value="1"/>
</dbReference>
<dbReference type="Gene3D" id="3.50.50.60">
    <property type="entry name" value="FAD/NAD(P)-binding domain"/>
    <property type="match status" value="1"/>
</dbReference>
<organism evidence="2 3">
    <name type="scientific">Actinomycetospora flava</name>
    <dbReference type="NCBI Taxonomy" id="3129232"/>
    <lineage>
        <taxon>Bacteria</taxon>
        <taxon>Bacillati</taxon>
        <taxon>Actinomycetota</taxon>
        <taxon>Actinomycetes</taxon>
        <taxon>Pseudonocardiales</taxon>
        <taxon>Pseudonocardiaceae</taxon>
        <taxon>Actinomycetospora</taxon>
    </lineage>
</organism>
<feature type="domain" description="Amine oxidase" evidence="1">
    <location>
        <begin position="29"/>
        <end position="422"/>
    </location>
</feature>
<keyword evidence="3" id="KW-1185">Reference proteome</keyword>
<gene>
    <name evidence="2" type="ORF">WCD58_12105</name>
</gene>
<dbReference type="Proteomes" id="UP001369736">
    <property type="component" value="Unassembled WGS sequence"/>
</dbReference>
<evidence type="ECO:0000313" key="2">
    <source>
        <dbReference type="EMBL" id="MEJ2861905.1"/>
    </source>
</evidence>
<evidence type="ECO:0000313" key="3">
    <source>
        <dbReference type="Proteomes" id="UP001369736"/>
    </source>
</evidence>